<dbReference type="Proteomes" id="UP000601736">
    <property type="component" value="Unassembled WGS sequence"/>
</dbReference>
<comment type="caution">
    <text evidence="1">The sequence shown here is derived from an EMBL/GenBank/DDBJ whole genome shotgun (WGS) entry which is preliminary data.</text>
</comment>
<dbReference type="AlphaFoldDB" id="A0A8H8YZZ7"/>
<evidence type="ECO:0000313" key="2">
    <source>
        <dbReference type="Proteomes" id="UP000601736"/>
    </source>
</evidence>
<name>A0A8H8YZZ7_9PROT</name>
<reference evidence="1" key="1">
    <citation type="submission" date="2021-02" db="EMBL/GenBank/DDBJ databases">
        <authorList>
            <person name="Han P."/>
        </authorList>
    </citation>
    <scope>NUCLEOTIDE SEQUENCE</scope>
    <source>
        <strain evidence="1">Nitrosomonas nitrosa 18-3D</strain>
    </source>
</reference>
<evidence type="ECO:0000313" key="1">
    <source>
        <dbReference type="EMBL" id="CAE6495554.1"/>
    </source>
</evidence>
<sequence>MCITNARLNQKSLSRKSMFMGVASDLRNDHDLNLSLLCKFGKKHKILQAKTFHHKGFEALLAESKAAILPSHEINNVYG</sequence>
<proteinExistence type="predicted"/>
<accession>A0A8H8YZZ7</accession>
<dbReference type="EMBL" id="CAJNAP010000006">
    <property type="protein sequence ID" value="CAE6495554.1"/>
    <property type="molecule type" value="Genomic_DNA"/>
</dbReference>
<organism evidence="1 2">
    <name type="scientific">Nitrosomonas nitrosa</name>
    <dbReference type="NCBI Taxonomy" id="52442"/>
    <lineage>
        <taxon>Bacteria</taxon>
        <taxon>Pseudomonadati</taxon>
        <taxon>Pseudomonadota</taxon>
        <taxon>Betaproteobacteria</taxon>
        <taxon>Nitrosomonadales</taxon>
        <taxon>Nitrosomonadaceae</taxon>
        <taxon>Nitrosomonas</taxon>
    </lineage>
</organism>
<protein>
    <submittedName>
        <fullName evidence="1">Uncharacterized protein</fullName>
    </submittedName>
</protein>
<gene>
    <name evidence="1" type="ORF">NMYAN_140020</name>
</gene>